<dbReference type="AlphaFoldDB" id="A0A5N0EGQ1"/>
<reference evidence="2 3" key="1">
    <citation type="submission" date="2019-09" db="EMBL/GenBank/DDBJ databases">
        <authorList>
            <person name="Wang X."/>
        </authorList>
    </citation>
    <scope>NUCLEOTIDE SEQUENCE [LARGE SCALE GENOMIC DNA]</scope>
    <source>
        <strain evidence="2 3">CICC 11023</strain>
    </source>
</reference>
<accession>A0A5N0EGQ1</accession>
<evidence type="ECO:0000256" key="1">
    <source>
        <dbReference type="SAM" id="Phobius"/>
    </source>
</evidence>
<keyword evidence="1" id="KW-1133">Transmembrane helix</keyword>
<proteinExistence type="predicted"/>
<evidence type="ECO:0000313" key="2">
    <source>
        <dbReference type="EMBL" id="KAA8888163.1"/>
    </source>
</evidence>
<protein>
    <submittedName>
        <fullName evidence="2">Uncharacterized protein</fullName>
    </submittedName>
</protein>
<keyword evidence="1" id="KW-0472">Membrane</keyword>
<dbReference type="EMBL" id="VXLC01000004">
    <property type="protein sequence ID" value="KAA8888163.1"/>
    <property type="molecule type" value="Genomic_DNA"/>
</dbReference>
<feature type="transmembrane region" description="Helical" evidence="1">
    <location>
        <begin position="20"/>
        <end position="42"/>
    </location>
</feature>
<evidence type="ECO:0000313" key="3">
    <source>
        <dbReference type="Proteomes" id="UP000323876"/>
    </source>
</evidence>
<dbReference type="RefSeq" id="WP_150402332.1">
    <property type="nucleotide sequence ID" value="NZ_VXLC01000004.1"/>
</dbReference>
<dbReference type="Proteomes" id="UP000323876">
    <property type="component" value="Unassembled WGS sequence"/>
</dbReference>
<sequence>MLYYILNNSNNDDDGRPQIHWGGAMVAFALVLVAAVLVVYLVSTADFGQPSKSTVPRTPGPCAPFCPATPAPRF</sequence>
<name>A0A5N0EGQ1_9NOCA</name>
<organism evidence="2 3">
    <name type="scientific">Nocardia colli</name>
    <dbReference type="NCBI Taxonomy" id="2545717"/>
    <lineage>
        <taxon>Bacteria</taxon>
        <taxon>Bacillati</taxon>
        <taxon>Actinomycetota</taxon>
        <taxon>Actinomycetes</taxon>
        <taxon>Mycobacteriales</taxon>
        <taxon>Nocardiaceae</taxon>
        <taxon>Nocardia</taxon>
    </lineage>
</organism>
<comment type="caution">
    <text evidence="2">The sequence shown here is derived from an EMBL/GenBank/DDBJ whole genome shotgun (WGS) entry which is preliminary data.</text>
</comment>
<keyword evidence="3" id="KW-1185">Reference proteome</keyword>
<keyword evidence="1" id="KW-0812">Transmembrane</keyword>
<gene>
    <name evidence="2" type="ORF">F3087_13965</name>
</gene>